<evidence type="ECO:0000313" key="4">
    <source>
        <dbReference type="Proteomes" id="UP000075636"/>
    </source>
</evidence>
<comment type="caution">
    <text evidence="3">The sequence shown here is derived from an EMBL/GenBank/DDBJ whole genome shotgun (WGS) entry which is preliminary data.</text>
</comment>
<dbReference type="AlphaFoldDB" id="A0A149TMQ1"/>
<gene>
    <name evidence="3" type="ORF">AD945_01755</name>
</gene>
<accession>A0A149TMQ1</accession>
<protein>
    <recommendedName>
        <fullName evidence="2">Phage tail tape measure protein domain-containing protein</fullName>
    </recommendedName>
</protein>
<dbReference type="EMBL" id="LHZR01000076">
    <property type="protein sequence ID" value="KXV50533.1"/>
    <property type="molecule type" value="Genomic_DNA"/>
</dbReference>
<evidence type="ECO:0000259" key="2">
    <source>
        <dbReference type="Pfam" id="PF10145"/>
    </source>
</evidence>
<dbReference type="PATRIC" id="fig|318683.6.peg.2435"/>
<evidence type="ECO:0000313" key="3">
    <source>
        <dbReference type="EMBL" id="KXV50533.1"/>
    </source>
</evidence>
<dbReference type="InterPro" id="IPR010090">
    <property type="entry name" value="Phage_tape_meas"/>
</dbReference>
<organism evidence="3 4">
    <name type="scientific">Gluconobacter albidus</name>
    <dbReference type="NCBI Taxonomy" id="318683"/>
    <lineage>
        <taxon>Bacteria</taxon>
        <taxon>Pseudomonadati</taxon>
        <taxon>Pseudomonadota</taxon>
        <taxon>Alphaproteobacteria</taxon>
        <taxon>Acetobacterales</taxon>
        <taxon>Acetobacteraceae</taxon>
        <taxon>Gluconobacter</taxon>
    </lineage>
</organism>
<proteinExistence type="predicted"/>
<feature type="region of interest" description="Disordered" evidence="1">
    <location>
        <begin position="133"/>
        <end position="177"/>
    </location>
</feature>
<evidence type="ECO:0000256" key="1">
    <source>
        <dbReference type="SAM" id="MobiDB-lite"/>
    </source>
</evidence>
<dbReference type="Pfam" id="PF10145">
    <property type="entry name" value="PhageMin_Tail"/>
    <property type="match status" value="1"/>
</dbReference>
<dbReference type="NCBIfam" id="TIGR01760">
    <property type="entry name" value="tape_meas_TP901"/>
    <property type="match status" value="1"/>
</dbReference>
<name>A0A149TMQ1_9PROT</name>
<reference evidence="3 4" key="1">
    <citation type="submission" date="2015-06" db="EMBL/GenBank/DDBJ databases">
        <title>Improved classification and identification of acetic acid bacteria using matrix-assisted laser desorption/ionization time-of-flight mass spectrometry; Gluconobacter nephelii and Gluconobacter uchimurae are later heterotypic synonyms of Gluconobacter japonicus and Gluconobacter oxydans, respectively.</title>
        <authorList>
            <person name="Li L."/>
            <person name="Cleenwerck I."/>
            <person name="De Vuyst L."/>
            <person name="Vandamme P."/>
        </authorList>
    </citation>
    <scope>NUCLEOTIDE SEQUENCE [LARGE SCALE GENOMIC DNA]</scope>
    <source>
        <strain evidence="3 4">LMG 1768</strain>
    </source>
</reference>
<feature type="compositionally biased region" description="Basic and acidic residues" evidence="1">
    <location>
        <begin position="158"/>
        <end position="176"/>
    </location>
</feature>
<dbReference type="Proteomes" id="UP000075636">
    <property type="component" value="Unassembled WGS sequence"/>
</dbReference>
<dbReference type="OrthoDB" id="7218471at2"/>
<feature type="domain" description="Phage tail tape measure protein" evidence="2">
    <location>
        <begin position="250"/>
        <end position="448"/>
    </location>
</feature>
<sequence length="714" mass="75282">MSGSLTAQFELTLVDQMSGPVGKIEQSLDRLNSFLDKLAHNPAFDEVWEPVPRCVEQTTALSETLEVASSAATGLGEGLEIAATAATEAGSAMEMAAEGAGALDAALTRTGTGSDAAVIGLNAVTEAAERTSAAIDRASRVPGMGAPPFPGETPPFESEPRSPGDVPQEEREERPGYGRRVWGSVHEFGHAAEHSGMQLMGAAGTGLMFIEPIHASADYQNNATHVGITLGKEGTQNAAFTRDWERYVDQLARTYGQSSSDLMESGSFLSMEGYSEQRMRAFLPTIAQISTAYNTHPDAVGRTAFALEHSLGIDAGNLRMGLAEVARVGKESALPMENLATLFPQVAAQAGMLGVRGVGGVAELGGMMAVIRKSVGTEGEATTDIRAFMQTLTTKHGQKRLHDVLGIDAIHQIYEDQLHGRNPLEHILDEVTAIRNPETRMRAVATLFANEQDQAFTSALTKNISEYHQIRDRIHATTPEMIDADYHTARSNSQLTQLNAFEDGLTQTGRHIGTGFVPTMNVLTSGFHHLLDAWDELDKKAPGVDTAFLTVTAGALALGTGVGVLGAAAGPMKAGAGIITTALEGIGVAGLAATFEVAVVAAAVATAGYAIYHNWDHIKATFVSFEHWAAGWGDRVSGVVSGAFTHMFPHFPGSPSLSGPLIVPTTGPGWSPGGNHGPLKIDISHTPGLHVTTSPHPAVHATMLPSGGRMMNRP</sequence>
<dbReference type="RefSeq" id="WP_062105996.1">
    <property type="nucleotide sequence ID" value="NZ_LHZR01000076.1"/>
</dbReference>